<reference evidence="2" key="1">
    <citation type="submission" date="2020-03" db="EMBL/GenBank/DDBJ databases">
        <authorList>
            <person name="Weist P."/>
        </authorList>
    </citation>
    <scope>NUCLEOTIDE SEQUENCE</scope>
</reference>
<comment type="caution">
    <text evidence="2">The sequence shown here is derived from an EMBL/GenBank/DDBJ whole genome shotgun (WGS) entry which is preliminary data.</text>
</comment>
<evidence type="ECO:0000313" key="2">
    <source>
        <dbReference type="EMBL" id="CAB1425668.1"/>
    </source>
</evidence>
<sequence length="244" mass="28507">MSSVQCLRGFISERLTAAAEEIFTVFEKIIIQYEEEVARQRRLLDVVLKPEIRLHRIELPQQNACNEEEVLTDQQLCNQERNSSLDQENPEPRQIKGEQEEMCISPEEEQLVLKQETDTLILTPDSEESDPREPESEELPQQHACNEEEALTDQQLCNQERNSSLDQENPEPRQIKGEQEDMCISPEEEQLVLKQETDTFMLTPDYEESDPRQPESEALWTDETKLELFGRMDQRYVLRVKGQA</sequence>
<evidence type="ECO:0000256" key="1">
    <source>
        <dbReference type="SAM" id="MobiDB-lite"/>
    </source>
</evidence>
<feature type="region of interest" description="Disordered" evidence="1">
    <location>
        <begin position="159"/>
        <end position="183"/>
    </location>
</feature>
<proteinExistence type="predicted"/>
<dbReference type="AlphaFoldDB" id="A0A9N7U926"/>
<name>A0A9N7U926_PLEPL</name>
<organism evidence="2 3">
    <name type="scientific">Pleuronectes platessa</name>
    <name type="common">European plaice</name>
    <dbReference type="NCBI Taxonomy" id="8262"/>
    <lineage>
        <taxon>Eukaryota</taxon>
        <taxon>Metazoa</taxon>
        <taxon>Chordata</taxon>
        <taxon>Craniata</taxon>
        <taxon>Vertebrata</taxon>
        <taxon>Euteleostomi</taxon>
        <taxon>Actinopterygii</taxon>
        <taxon>Neopterygii</taxon>
        <taxon>Teleostei</taxon>
        <taxon>Neoteleostei</taxon>
        <taxon>Acanthomorphata</taxon>
        <taxon>Carangaria</taxon>
        <taxon>Pleuronectiformes</taxon>
        <taxon>Pleuronectoidei</taxon>
        <taxon>Pleuronectidae</taxon>
        <taxon>Pleuronectes</taxon>
    </lineage>
</organism>
<evidence type="ECO:0000313" key="3">
    <source>
        <dbReference type="Proteomes" id="UP001153269"/>
    </source>
</evidence>
<feature type="region of interest" description="Disordered" evidence="1">
    <location>
        <begin position="122"/>
        <end position="143"/>
    </location>
</feature>
<gene>
    <name evidence="2" type="ORF">PLEPLA_LOCUS13600</name>
</gene>
<feature type="compositionally biased region" description="Basic and acidic residues" evidence="1">
    <location>
        <begin position="170"/>
        <end position="179"/>
    </location>
</feature>
<dbReference type="Proteomes" id="UP001153269">
    <property type="component" value="Unassembled WGS sequence"/>
</dbReference>
<protein>
    <submittedName>
        <fullName evidence="2">Uncharacterized protein</fullName>
    </submittedName>
</protein>
<accession>A0A9N7U926</accession>
<keyword evidence="3" id="KW-1185">Reference proteome</keyword>
<dbReference type="EMBL" id="CADEAL010000824">
    <property type="protein sequence ID" value="CAB1425668.1"/>
    <property type="molecule type" value="Genomic_DNA"/>
</dbReference>